<reference evidence="4" key="1">
    <citation type="submission" date="2013-11" db="EMBL/GenBank/DDBJ databases">
        <title>Microbial diversity, functional groups and degradation webs in Northern and Southern Mediterranean and Red Sea marine crude oil polluted sites.</title>
        <authorList>
            <person name="Daffonchio D."/>
            <person name="Mapelli F."/>
            <person name="Ferrer M."/>
            <person name="Richter M."/>
            <person name="Cherif A."/>
            <person name="Malkawi H.I."/>
            <person name="Yakimov M.M."/>
            <person name="Abdel-Fattah Y.R."/>
            <person name="Blaghen M."/>
            <person name="Golyshin P.N."/>
            <person name="Kalogerakis N."/>
            <person name="Boon N."/>
            <person name="Magagnini M."/>
            <person name="Fava F."/>
        </authorList>
    </citation>
    <scope>NUCLEOTIDE SEQUENCE</scope>
</reference>
<dbReference type="EMBL" id="AYSL01000500">
    <property type="protein sequence ID" value="KTF07501.1"/>
    <property type="molecule type" value="Genomic_DNA"/>
</dbReference>
<dbReference type="Pfam" id="PF06738">
    <property type="entry name" value="ThrE"/>
    <property type="match status" value="1"/>
</dbReference>
<evidence type="ECO:0000259" key="3">
    <source>
        <dbReference type="Pfam" id="PF06738"/>
    </source>
</evidence>
<feature type="transmembrane region" description="Helical" evidence="2">
    <location>
        <begin position="120"/>
        <end position="138"/>
    </location>
</feature>
<feature type="transmembrane region" description="Helical" evidence="2">
    <location>
        <begin position="173"/>
        <end position="190"/>
    </location>
</feature>
<feature type="transmembrane region" description="Helical" evidence="2">
    <location>
        <begin position="239"/>
        <end position="258"/>
    </location>
</feature>
<dbReference type="InterPro" id="IPR051361">
    <property type="entry name" value="ThrE/Ser_Exporter"/>
</dbReference>
<sequence length="282" mass="30631">MDTFEFIQIRKFIVKLGKMLHKYGTPAFRLEAYLGDVAEYLGVHASFISTPTSLTFVIWSDRHEDEYNHSARLQPGDLDMNALSLTDELASELLSGNLSLAEADKRLNEIDAMGSPYGKLSTGTAFAMATGAFAMLMGASWSEIGWSAALGIVAYLWTLWAERSKRVNLMLEPVTAFVGGILTCAISQYVDPGINIPLVVLSSVIVFVPGLALTMGLAELSSRNMVSGTARTMDAIMQLFKLYFGAFLGVSVGFSVFGENVYTPAESLPIGQLGLLCFYCVL</sequence>
<keyword evidence="2" id="KW-0812">Transmembrane</keyword>
<dbReference type="GO" id="GO:0022857">
    <property type="term" value="F:transmembrane transporter activity"/>
    <property type="evidence" value="ECO:0007669"/>
    <property type="project" value="InterPro"/>
</dbReference>
<dbReference type="PANTHER" id="PTHR31082:SF4">
    <property type="entry name" value="PHEROMONE-REGULATED MEMBRANE PROTEIN 10"/>
    <property type="match status" value="1"/>
</dbReference>
<protein>
    <submittedName>
        <fullName evidence="4">Membrane protein containing DUF1212</fullName>
    </submittedName>
</protein>
<dbReference type="PANTHER" id="PTHR31082">
    <property type="entry name" value="PHEROMONE-REGULATED MEMBRANE PROTEIN 10"/>
    <property type="match status" value="1"/>
</dbReference>
<organism evidence="4">
    <name type="scientific">marine sediment metagenome</name>
    <dbReference type="NCBI Taxonomy" id="412755"/>
    <lineage>
        <taxon>unclassified sequences</taxon>
        <taxon>metagenomes</taxon>
        <taxon>ecological metagenomes</taxon>
    </lineage>
</organism>
<feature type="domain" description="Threonine/serine exporter-like N-terminal" evidence="3">
    <location>
        <begin position="12"/>
        <end position="252"/>
    </location>
</feature>
<dbReference type="AlphaFoldDB" id="A0A1B6NVZ6"/>
<feature type="non-terminal residue" evidence="4">
    <location>
        <position position="282"/>
    </location>
</feature>
<gene>
    <name evidence="4" type="ORF">MGSAQ_001000</name>
</gene>
<accession>A0A1B6NVZ6</accession>
<comment type="similarity">
    <text evidence="1">Belongs to the ThrE exporter (TC 2.A.79) family.</text>
</comment>
<dbReference type="InterPro" id="IPR010619">
    <property type="entry name" value="ThrE-like_N"/>
</dbReference>
<evidence type="ECO:0000256" key="1">
    <source>
        <dbReference type="ARBA" id="ARBA00034125"/>
    </source>
</evidence>
<proteinExistence type="inferred from homology"/>
<feature type="transmembrane region" description="Helical" evidence="2">
    <location>
        <begin position="196"/>
        <end position="218"/>
    </location>
</feature>
<name>A0A1B6NVZ6_9ZZZZ</name>
<feature type="transmembrane region" description="Helical" evidence="2">
    <location>
        <begin position="144"/>
        <end position="161"/>
    </location>
</feature>
<evidence type="ECO:0000313" key="4">
    <source>
        <dbReference type="EMBL" id="KTF07501.1"/>
    </source>
</evidence>
<evidence type="ECO:0000256" key="2">
    <source>
        <dbReference type="SAM" id="Phobius"/>
    </source>
</evidence>
<keyword evidence="2" id="KW-1133">Transmembrane helix</keyword>
<keyword evidence="2" id="KW-0472">Membrane</keyword>
<comment type="caution">
    <text evidence="4">The sequence shown here is derived from an EMBL/GenBank/DDBJ whole genome shotgun (WGS) entry which is preliminary data.</text>
</comment>